<feature type="transmembrane region" description="Helical" evidence="1">
    <location>
        <begin position="23"/>
        <end position="45"/>
    </location>
</feature>
<dbReference type="InterPro" id="IPR010640">
    <property type="entry name" value="Low_temperature_requirement_A"/>
</dbReference>
<protein>
    <submittedName>
        <fullName evidence="2">Low temperature requirement protein A</fullName>
    </submittedName>
</protein>
<name>A0A5C4J294_9ACTN</name>
<proteinExistence type="predicted"/>
<keyword evidence="1" id="KW-0472">Membrane</keyword>
<sequence length="137" mass="14207">MYFSEPAGEGLAARREWSFVWGYGHYVIFAALAAVGAGLEVAVVWAGDHIKASEKGVITAVAVPIAVVLVMLWILHAPMRRTAVRPELIGITAALALLTTFAAPTLGVAGCLVLLATLLALLIAATIVTRSTGRAGA</sequence>
<dbReference type="AlphaFoldDB" id="A0A5C4J294"/>
<feature type="transmembrane region" description="Helical" evidence="1">
    <location>
        <begin position="95"/>
        <end position="128"/>
    </location>
</feature>
<evidence type="ECO:0000256" key="1">
    <source>
        <dbReference type="SAM" id="Phobius"/>
    </source>
</evidence>
<keyword evidence="1" id="KW-0812">Transmembrane</keyword>
<accession>A0A5C4J294</accession>
<evidence type="ECO:0000313" key="2">
    <source>
        <dbReference type="EMBL" id="TMQ90723.1"/>
    </source>
</evidence>
<gene>
    <name evidence="2" type="ORF">ETD83_34230</name>
</gene>
<organism evidence="2 3">
    <name type="scientific">Actinomadura soli</name>
    <dbReference type="NCBI Taxonomy" id="2508997"/>
    <lineage>
        <taxon>Bacteria</taxon>
        <taxon>Bacillati</taxon>
        <taxon>Actinomycetota</taxon>
        <taxon>Actinomycetes</taxon>
        <taxon>Streptosporangiales</taxon>
        <taxon>Thermomonosporaceae</taxon>
        <taxon>Actinomadura</taxon>
    </lineage>
</organism>
<evidence type="ECO:0000313" key="3">
    <source>
        <dbReference type="Proteomes" id="UP000309174"/>
    </source>
</evidence>
<keyword evidence="3" id="KW-1185">Reference proteome</keyword>
<dbReference type="EMBL" id="VCKW01000266">
    <property type="protein sequence ID" value="TMQ90723.1"/>
    <property type="molecule type" value="Genomic_DNA"/>
</dbReference>
<dbReference type="Proteomes" id="UP000309174">
    <property type="component" value="Unassembled WGS sequence"/>
</dbReference>
<reference evidence="2 3" key="1">
    <citation type="submission" date="2019-05" db="EMBL/GenBank/DDBJ databases">
        <title>Draft genome sequence of Actinomadura sp. 14C53.</title>
        <authorList>
            <person name="Saricaoglu S."/>
            <person name="Isik K."/>
        </authorList>
    </citation>
    <scope>NUCLEOTIDE SEQUENCE [LARGE SCALE GENOMIC DNA]</scope>
    <source>
        <strain evidence="2 3">14C53</strain>
    </source>
</reference>
<keyword evidence="1" id="KW-1133">Transmembrane helix</keyword>
<feature type="transmembrane region" description="Helical" evidence="1">
    <location>
        <begin position="57"/>
        <end position="75"/>
    </location>
</feature>
<dbReference type="Pfam" id="PF06772">
    <property type="entry name" value="LtrA"/>
    <property type="match status" value="1"/>
</dbReference>
<comment type="caution">
    <text evidence="2">The sequence shown here is derived from an EMBL/GenBank/DDBJ whole genome shotgun (WGS) entry which is preliminary data.</text>
</comment>